<keyword evidence="2" id="KW-1185">Reference proteome</keyword>
<evidence type="ECO:0000313" key="1">
    <source>
        <dbReference type="EMBL" id="MBK1866607.1"/>
    </source>
</evidence>
<proteinExistence type="predicted"/>
<dbReference type="Proteomes" id="UP000616151">
    <property type="component" value="Unassembled WGS sequence"/>
</dbReference>
<sequence length="308" mass="32239">MADITAAMVKDLREKTGVGMMDCKAALAATNGDMDAAVDWLRAKGLAKAAKKSTRVAAEGLIGVAVEGKTGALVEVNSETDFVARNDKFQAMVADIAKLALTAGGDTEKLKTAHYPGSKHAVAEYVAEMVASIGENMTVRRTAVVSVTDGVIGSYMHNQIAPGLGKIGVIVALESTGKKDELAQFGKELAMHIAATNPVALDLAGVPKETLEREKAILAEKNAGKPEKVLEKIMESGLKSYAKENTLLEQASVHGDHAGKSISQLLAELGNKAGAPVKLNAYVRMQLGEGIEKKEDDFAAEVAKAAAV</sequence>
<evidence type="ECO:0000313" key="2">
    <source>
        <dbReference type="Proteomes" id="UP000616151"/>
    </source>
</evidence>
<comment type="caution">
    <text evidence="1">The sequence shown here is derived from an EMBL/GenBank/DDBJ whole genome shotgun (WGS) entry which is preliminary data.</text>
</comment>
<accession>A0ACC5R1V3</accession>
<keyword evidence="1" id="KW-0648">Protein biosynthesis</keyword>
<organism evidence="1 2">
    <name type="scientific">Taklimakanibacter albus</name>
    <dbReference type="NCBI Taxonomy" id="2800327"/>
    <lineage>
        <taxon>Bacteria</taxon>
        <taxon>Pseudomonadati</taxon>
        <taxon>Pseudomonadota</taxon>
        <taxon>Alphaproteobacteria</taxon>
        <taxon>Hyphomicrobiales</taxon>
        <taxon>Aestuariivirgaceae</taxon>
        <taxon>Taklimakanibacter</taxon>
    </lineage>
</organism>
<dbReference type="EMBL" id="JAENHL010000006">
    <property type="protein sequence ID" value="MBK1866607.1"/>
    <property type="molecule type" value="Genomic_DNA"/>
</dbReference>
<reference evidence="1" key="1">
    <citation type="submission" date="2021-01" db="EMBL/GenBank/DDBJ databases">
        <authorList>
            <person name="Sun Q."/>
        </authorList>
    </citation>
    <scope>NUCLEOTIDE SEQUENCE</scope>
    <source>
        <strain evidence="1">YIM B02566</strain>
    </source>
</reference>
<name>A0ACC5R1V3_9HYPH</name>
<keyword evidence="1" id="KW-0251">Elongation factor</keyword>
<gene>
    <name evidence="1" type="ORF">JHL16_09605</name>
</gene>
<protein>
    <submittedName>
        <fullName evidence="1">Elongation factor Ts</fullName>
    </submittedName>
</protein>